<protein>
    <submittedName>
        <fullName evidence="1">Uncharacterized protein</fullName>
    </submittedName>
</protein>
<name>A0A9Q1ABG5_9ROSI</name>
<evidence type="ECO:0000313" key="2">
    <source>
        <dbReference type="Proteomes" id="UP001151752"/>
    </source>
</evidence>
<proteinExistence type="predicted"/>
<dbReference type="EMBL" id="JAPFFM010000004">
    <property type="protein sequence ID" value="KAJ6764969.1"/>
    <property type="molecule type" value="Genomic_DNA"/>
</dbReference>
<comment type="caution">
    <text evidence="1">The sequence shown here is derived from an EMBL/GenBank/DDBJ whole genome shotgun (WGS) entry which is preliminary data.</text>
</comment>
<dbReference type="Proteomes" id="UP001151752">
    <property type="component" value="Chromosome 12"/>
</dbReference>
<sequence length="45" mass="4881">MNYLFFLPPFPDLDVETFAVDAGSCFLVLPGCLGTSSATWSISCF</sequence>
<reference evidence="1" key="2">
    <citation type="journal article" date="2023" name="Int. J. Mol. Sci.">
        <title>De Novo Assembly and Annotation of 11 Diverse Shrub Willow (Salix) Genomes Reveals Novel Gene Organization in Sex-Linked Regions.</title>
        <authorList>
            <person name="Hyden B."/>
            <person name="Feng K."/>
            <person name="Yates T.B."/>
            <person name="Jawdy S."/>
            <person name="Cereghino C."/>
            <person name="Smart L.B."/>
            <person name="Muchero W."/>
        </authorList>
    </citation>
    <scope>NUCLEOTIDE SEQUENCE</scope>
    <source>
        <tissue evidence="1">Shoot tip</tissue>
    </source>
</reference>
<evidence type="ECO:0000313" key="1">
    <source>
        <dbReference type="EMBL" id="KAJ6764969.1"/>
    </source>
</evidence>
<accession>A0A9Q1ABG5</accession>
<gene>
    <name evidence="1" type="ORF">OIU74_023776</name>
</gene>
<feature type="non-terminal residue" evidence="1">
    <location>
        <position position="45"/>
    </location>
</feature>
<keyword evidence="2" id="KW-1185">Reference proteome</keyword>
<dbReference type="AlphaFoldDB" id="A0A9Q1ABG5"/>
<organism evidence="1 2">
    <name type="scientific">Salix koriyanagi</name>
    <dbReference type="NCBI Taxonomy" id="2511006"/>
    <lineage>
        <taxon>Eukaryota</taxon>
        <taxon>Viridiplantae</taxon>
        <taxon>Streptophyta</taxon>
        <taxon>Embryophyta</taxon>
        <taxon>Tracheophyta</taxon>
        <taxon>Spermatophyta</taxon>
        <taxon>Magnoliopsida</taxon>
        <taxon>eudicotyledons</taxon>
        <taxon>Gunneridae</taxon>
        <taxon>Pentapetalae</taxon>
        <taxon>rosids</taxon>
        <taxon>fabids</taxon>
        <taxon>Malpighiales</taxon>
        <taxon>Salicaceae</taxon>
        <taxon>Saliceae</taxon>
        <taxon>Salix</taxon>
    </lineage>
</organism>
<reference evidence="1" key="1">
    <citation type="submission" date="2022-11" db="EMBL/GenBank/DDBJ databases">
        <authorList>
            <person name="Hyden B.L."/>
            <person name="Feng K."/>
            <person name="Yates T."/>
            <person name="Jawdy S."/>
            <person name="Smart L.B."/>
            <person name="Muchero W."/>
        </authorList>
    </citation>
    <scope>NUCLEOTIDE SEQUENCE</scope>
    <source>
        <tissue evidence="1">Shoot tip</tissue>
    </source>
</reference>